<gene>
    <name evidence="4" type="ORF">A3I40_03925</name>
</gene>
<dbReference type="InterPro" id="IPR022712">
    <property type="entry name" value="Beta_Casp"/>
</dbReference>
<dbReference type="Proteomes" id="UP000178723">
    <property type="component" value="Unassembled WGS sequence"/>
</dbReference>
<feature type="domain" description="Metallo-beta-lactamase" evidence="2">
    <location>
        <begin position="13"/>
        <end position="247"/>
    </location>
</feature>
<keyword evidence="1" id="KW-0378">Hydrolase</keyword>
<evidence type="ECO:0000259" key="3">
    <source>
        <dbReference type="SMART" id="SM01027"/>
    </source>
</evidence>
<dbReference type="AlphaFoldDB" id="A0A1F7V9X3"/>
<dbReference type="InterPro" id="IPR036866">
    <property type="entry name" value="RibonucZ/Hydroxyglut_hydro"/>
</dbReference>
<dbReference type="EMBL" id="MGEP01000019">
    <property type="protein sequence ID" value="OGL87330.1"/>
    <property type="molecule type" value="Genomic_DNA"/>
</dbReference>
<dbReference type="PANTHER" id="PTHR11203:SF37">
    <property type="entry name" value="INTEGRATOR COMPLEX SUBUNIT 11"/>
    <property type="match status" value="1"/>
</dbReference>
<comment type="caution">
    <text evidence="4">The sequence shown here is derived from an EMBL/GenBank/DDBJ whole genome shotgun (WGS) entry which is preliminary data.</text>
</comment>
<evidence type="ECO:0008006" key="6">
    <source>
        <dbReference type="Google" id="ProtNLM"/>
    </source>
</evidence>
<dbReference type="InterPro" id="IPR011108">
    <property type="entry name" value="RMMBL"/>
</dbReference>
<reference evidence="4 5" key="1">
    <citation type="journal article" date="2016" name="Nat. Commun.">
        <title>Thousands of microbial genomes shed light on interconnected biogeochemical processes in an aquifer system.</title>
        <authorList>
            <person name="Anantharaman K."/>
            <person name="Brown C.T."/>
            <person name="Hug L.A."/>
            <person name="Sharon I."/>
            <person name="Castelle C.J."/>
            <person name="Probst A.J."/>
            <person name="Thomas B.C."/>
            <person name="Singh A."/>
            <person name="Wilkins M.J."/>
            <person name="Karaoz U."/>
            <person name="Brodie E.L."/>
            <person name="Williams K.H."/>
            <person name="Hubbard S.S."/>
            <person name="Banfield J.F."/>
        </authorList>
    </citation>
    <scope>NUCLEOTIDE SEQUENCE [LARGE SCALE GENOMIC DNA]</scope>
</reference>
<sequence>MHLTSYGAAGEVTGAKHLVESSGRKILLDCGMFQGRHEELHHHNAALPFDASTIDAVILSHGHLDHCGSLPMLVKHGFKGKIYATGATRDVAELIMRDCAHIQAQDAEYENRHLRRGQKSVVPLYINEDVDRVMPLFETMSYKECRKIFNDIEICFYNAGHILGSSLIHLTLKEEGRVIHLAYTGDLGQPGMPILRDPDQLPAADILISESTYGNRIHEGAPESVEKLINIVKEAIAQKGKIFVPAFALGRMQTLVYNLHKLTDEGYLPRIPIYVDSPLAADLTDVFSRHQECYDEETVKLFTSNNEDPFGFRNLHYVQSVEESKRLNNAPGPMIILATSGMMEAGRIIHHLINGVGDPNNTILIVGYMAEGTLGRAILEGAKRVRLYHRSLPVRARVKKINAFSAHADQTELLSFILGVPELKEVVLVHGEDLARRALASELNKKRPDLQIIIPHKGESQEF</sequence>
<evidence type="ECO:0000313" key="4">
    <source>
        <dbReference type="EMBL" id="OGL87330.1"/>
    </source>
</evidence>
<dbReference type="GO" id="GO:0016787">
    <property type="term" value="F:hydrolase activity"/>
    <property type="evidence" value="ECO:0007669"/>
    <property type="project" value="UniProtKB-KW"/>
</dbReference>
<dbReference type="Pfam" id="PF16661">
    <property type="entry name" value="Lactamase_B_6"/>
    <property type="match status" value="1"/>
</dbReference>
<dbReference type="SUPFAM" id="SSF56281">
    <property type="entry name" value="Metallo-hydrolase/oxidoreductase"/>
    <property type="match status" value="1"/>
</dbReference>
<dbReference type="GO" id="GO:0004521">
    <property type="term" value="F:RNA endonuclease activity"/>
    <property type="evidence" value="ECO:0007669"/>
    <property type="project" value="TreeGrafter"/>
</dbReference>
<dbReference type="InterPro" id="IPR050698">
    <property type="entry name" value="MBL"/>
</dbReference>
<dbReference type="SMART" id="SM01027">
    <property type="entry name" value="Beta-Casp"/>
    <property type="match status" value="1"/>
</dbReference>
<dbReference type="Gene3D" id="3.40.50.10890">
    <property type="match status" value="1"/>
</dbReference>
<proteinExistence type="predicted"/>
<dbReference type="PANTHER" id="PTHR11203">
    <property type="entry name" value="CLEAVAGE AND POLYADENYLATION SPECIFICITY FACTOR FAMILY MEMBER"/>
    <property type="match status" value="1"/>
</dbReference>
<dbReference type="Pfam" id="PF07521">
    <property type="entry name" value="RMMBL"/>
    <property type="match status" value="1"/>
</dbReference>
<dbReference type="CDD" id="cd16295">
    <property type="entry name" value="TTHA0252-CPSF-like_MBL-fold"/>
    <property type="match status" value="1"/>
</dbReference>
<organism evidence="4 5">
    <name type="scientific">Candidatus Uhrbacteria bacterium RIFCSPLOWO2_02_FULL_48_12</name>
    <dbReference type="NCBI Taxonomy" id="1802407"/>
    <lineage>
        <taxon>Bacteria</taxon>
        <taxon>Candidatus Uhriibacteriota</taxon>
    </lineage>
</organism>
<evidence type="ECO:0000259" key="2">
    <source>
        <dbReference type="SMART" id="SM00849"/>
    </source>
</evidence>
<evidence type="ECO:0000313" key="5">
    <source>
        <dbReference type="Proteomes" id="UP000178723"/>
    </source>
</evidence>
<evidence type="ECO:0000256" key="1">
    <source>
        <dbReference type="ARBA" id="ARBA00022801"/>
    </source>
</evidence>
<dbReference type="SMART" id="SM00849">
    <property type="entry name" value="Lactamase_B"/>
    <property type="match status" value="1"/>
</dbReference>
<protein>
    <recommendedName>
        <fullName evidence="6">MBL fold metallo-hydrolase</fullName>
    </recommendedName>
</protein>
<dbReference type="Pfam" id="PF10996">
    <property type="entry name" value="Beta-Casp"/>
    <property type="match status" value="1"/>
</dbReference>
<name>A0A1F7V9X3_9BACT</name>
<dbReference type="InterPro" id="IPR001279">
    <property type="entry name" value="Metallo-B-lactamas"/>
</dbReference>
<dbReference type="Gene3D" id="3.60.15.10">
    <property type="entry name" value="Ribonuclease Z/Hydroxyacylglutathione hydrolase-like"/>
    <property type="match status" value="1"/>
</dbReference>
<feature type="domain" description="Beta-Casp" evidence="3">
    <location>
        <begin position="252"/>
        <end position="378"/>
    </location>
</feature>
<accession>A0A1F7V9X3</accession>